<dbReference type="Proteomes" id="UP001476282">
    <property type="component" value="Unassembled WGS sequence"/>
</dbReference>
<sequence length="151" mass="16876">MSASVQNLENHFVHKMDSKNRVSVPGEFRLAEEGTPIRIMRSSEHGEPAIKVFTEEHYQAKFAEIEQAENLLPAKKKQLVSALRMFSKQVTISPQGKLTLPKDWCDKVGLRAEQPAVLGGCGDYFIICSQDAMERMEESLRDLDDGGLGVL</sequence>
<dbReference type="InterPro" id="IPR038619">
    <property type="entry name" value="MraZ_sf"/>
</dbReference>
<dbReference type="Gene3D" id="3.40.1550.20">
    <property type="entry name" value="Transcriptional regulator MraZ domain"/>
    <property type="match status" value="1"/>
</dbReference>
<reference evidence="3 4" key="1">
    <citation type="submission" date="2024-02" db="EMBL/GenBank/DDBJ databases">
        <title>Haloferula sargassicola NBRC 104335.</title>
        <authorList>
            <person name="Ichikawa N."/>
            <person name="Katano-Makiyama Y."/>
            <person name="Hidaka K."/>
        </authorList>
    </citation>
    <scope>NUCLEOTIDE SEQUENCE [LARGE SCALE GENOMIC DNA]</scope>
    <source>
        <strain evidence="3 4">NBRC 104335</strain>
    </source>
</reference>
<comment type="caution">
    <text evidence="3">The sequence shown here is derived from an EMBL/GenBank/DDBJ whole genome shotgun (WGS) entry which is preliminary data.</text>
</comment>
<proteinExistence type="predicted"/>
<evidence type="ECO:0000259" key="2">
    <source>
        <dbReference type="PROSITE" id="PS51740"/>
    </source>
</evidence>
<protein>
    <submittedName>
        <fullName evidence="3">Transcriptional regulator MraZ</fullName>
    </submittedName>
</protein>
<dbReference type="InterPro" id="IPR007159">
    <property type="entry name" value="SpoVT-AbrB_dom"/>
</dbReference>
<dbReference type="InterPro" id="IPR035642">
    <property type="entry name" value="MraZ_N"/>
</dbReference>
<evidence type="ECO:0000256" key="1">
    <source>
        <dbReference type="PROSITE-ProRule" id="PRU01076"/>
    </source>
</evidence>
<feature type="domain" description="SpoVT-AbrB" evidence="2">
    <location>
        <begin position="87"/>
        <end position="132"/>
    </location>
</feature>
<dbReference type="CDD" id="cd16320">
    <property type="entry name" value="MraZ_N"/>
    <property type="match status" value="1"/>
</dbReference>
<dbReference type="RefSeq" id="WP_353568636.1">
    <property type="nucleotide sequence ID" value="NZ_BAABRI010000027.1"/>
</dbReference>
<evidence type="ECO:0000313" key="4">
    <source>
        <dbReference type="Proteomes" id="UP001476282"/>
    </source>
</evidence>
<accession>A0ABP9UUX6</accession>
<keyword evidence="4" id="KW-1185">Reference proteome</keyword>
<feature type="domain" description="SpoVT-AbrB" evidence="2">
    <location>
        <begin position="11"/>
        <end position="57"/>
    </location>
</feature>
<dbReference type="SUPFAM" id="SSF89447">
    <property type="entry name" value="AbrB/MazE/MraZ-like"/>
    <property type="match status" value="1"/>
</dbReference>
<organism evidence="3 4">
    <name type="scientific">Haloferula sargassicola</name>
    <dbReference type="NCBI Taxonomy" id="490096"/>
    <lineage>
        <taxon>Bacteria</taxon>
        <taxon>Pseudomonadati</taxon>
        <taxon>Verrucomicrobiota</taxon>
        <taxon>Verrucomicrobiia</taxon>
        <taxon>Verrucomicrobiales</taxon>
        <taxon>Verrucomicrobiaceae</taxon>
        <taxon>Haloferula</taxon>
    </lineage>
</organism>
<evidence type="ECO:0000313" key="3">
    <source>
        <dbReference type="EMBL" id="GAA5484537.1"/>
    </source>
</evidence>
<dbReference type="InterPro" id="IPR037914">
    <property type="entry name" value="SpoVT-AbrB_sf"/>
</dbReference>
<dbReference type="EMBL" id="BAABRI010000027">
    <property type="protein sequence ID" value="GAA5484537.1"/>
    <property type="molecule type" value="Genomic_DNA"/>
</dbReference>
<name>A0ABP9UUX6_9BACT</name>
<keyword evidence="1" id="KW-0238">DNA-binding</keyword>
<gene>
    <name evidence="3" type="primary">mraZ</name>
    <name evidence="3" type="ORF">Hsar01_03781</name>
</gene>
<dbReference type="PROSITE" id="PS51740">
    <property type="entry name" value="SPOVT_ABRB"/>
    <property type="match status" value="2"/>
</dbReference>